<evidence type="ECO:0000313" key="2">
    <source>
        <dbReference type="EMBL" id="PSV86875.1"/>
    </source>
</evidence>
<protein>
    <submittedName>
        <fullName evidence="2">Uncharacterized protein</fullName>
    </submittedName>
</protein>
<proteinExistence type="predicted"/>
<dbReference type="EMBL" id="PYOI01000014">
    <property type="protein sequence ID" value="PSV81925.1"/>
    <property type="molecule type" value="Genomic_DNA"/>
</dbReference>
<keyword evidence="4" id="KW-1185">Reference proteome</keyword>
<evidence type="ECO:0000313" key="4">
    <source>
        <dbReference type="Proteomes" id="UP000241566"/>
    </source>
</evidence>
<dbReference type="Proteomes" id="UP000240410">
    <property type="component" value="Unassembled WGS sequence"/>
</dbReference>
<sequence>MKLAFHITKTAIRHESPPIVKSIKFILKQSDKNKVRSKLLHLDDIKGKNKEKDRQGLTHISYKK</sequence>
<dbReference type="AlphaFoldDB" id="A0A2T3M4Q1"/>
<dbReference type="EMBL" id="PYOJ01000043">
    <property type="protein sequence ID" value="PSV86875.1"/>
    <property type="molecule type" value="Genomic_DNA"/>
</dbReference>
<comment type="caution">
    <text evidence="2">The sequence shown here is derived from an EMBL/GenBank/DDBJ whole genome shotgun (WGS) entry which is preliminary data.</text>
</comment>
<name>A0A2T3M4Q1_PHOLE</name>
<organism evidence="2 3">
    <name type="scientific">Photobacterium leiognathi</name>
    <dbReference type="NCBI Taxonomy" id="553611"/>
    <lineage>
        <taxon>Bacteria</taxon>
        <taxon>Pseudomonadati</taxon>
        <taxon>Pseudomonadota</taxon>
        <taxon>Gammaproteobacteria</taxon>
        <taxon>Vibrionales</taxon>
        <taxon>Vibrionaceae</taxon>
        <taxon>Photobacterium</taxon>
    </lineage>
</organism>
<accession>A0A2T3M4Q1</accession>
<evidence type="ECO:0000313" key="3">
    <source>
        <dbReference type="Proteomes" id="UP000240410"/>
    </source>
</evidence>
<gene>
    <name evidence="2" type="ORF">CTM89_20095</name>
    <name evidence="1" type="ORF">CTM94_10785</name>
</gene>
<reference evidence="2 3" key="1">
    <citation type="submission" date="2018-03" db="EMBL/GenBank/DDBJ databases">
        <title>Whole genome sequencing of Histamine producing bacteria.</title>
        <authorList>
            <person name="Butler K."/>
        </authorList>
    </citation>
    <scope>NUCLEOTIDE SEQUENCE [LARGE SCALE GENOMIC DNA]</scope>
    <source>
        <strain evidence="1 4">ATCC 25521</strain>
        <strain evidence="2 3">ATCC 33979</strain>
    </source>
</reference>
<evidence type="ECO:0000313" key="1">
    <source>
        <dbReference type="EMBL" id="PSV81925.1"/>
    </source>
</evidence>
<dbReference type="Proteomes" id="UP000241566">
    <property type="component" value="Unassembled WGS sequence"/>
</dbReference>